<gene>
    <name evidence="2" type="ORF">A2372_00935</name>
</gene>
<sequence>MKNYFGKNRKLIFAILIATVLWSVGNFYLRSKFHSGECVRALDGYTWHINNYRFGKYFLMGWQGNAWGNEVKMDKDILEREDISGIIAYHQVVCPEYNPNNN</sequence>
<name>A0A1F8DVY5_9BACT</name>
<keyword evidence="1" id="KW-0472">Membrane</keyword>
<reference evidence="2 3" key="1">
    <citation type="journal article" date="2016" name="Nat. Commun.">
        <title>Thousands of microbial genomes shed light on interconnected biogeochemical processes in an aquifer system.</title>
        <authorList>
            <person name="Anantharaman K."/>
            <person name="Brown C.T."/>
            <person name="Hug L.A."/>
            <person name="Sharon I."/>
            <person name="Castelle C.J."/>
            <person name="Probst A.J."/>
            <person name="Thomas B.C."/>
            <person name="Singh A."/>
            <person name="Wilkins M.J."/>
            <person name="Karaoz U."/>
            <person name="Brodie E.L."/>
            <person name="Williams K.H."/>
            <person name="Hubbard S.S."/>
            <person name="Banfield J.F."/>
        </authorList>
    </citation>
    <scope>NUCLEOTIDE SEQUENCE [LARGE SCALE GENOMIC DNA]</scope>
</reference>
<dbReference type="AlphaFoldDB" id="A0A1F8DVY5"/>
<proteinExistence type="predicted"/>
<evidence type="ECO:0000313" key="3">
    <source>
        <dbReference type="Proteomes" id="UP000176422"/>
    </source>
</evidence>
<organism evidence="2 3">
    <name type="scientific">Candidatus Wolfebacteria bacterium RIFOXYB1_FULL_54_12</name>
    <dbReference type="NCBI Taxonomy" id="1802559"/>
    <lineage>
        <taxon>Bacteria</taxon>
        <taxon>Candidatus Wolfeibacteriota</taxon>
    </lineage>
</organism>
<dbReference type="Proteomes" id="UP000176422">
    <property type="component" value="Unassembled WGS sequence"/>
</dbReference>
<evidence type="ECO:0000313" key="2">
    <source>
        <dbReference type="EMBL" id="OGM92744.1"/>
    </source>
</evidence>
<accession>A0A1F8DVY5</accession>
<dbReference type="EMBL" id="MGIT01000003">
    <property type="protein sequence ID" value="OGM92744.1"/>
    <property type="molecule type" value="Genomic_DNA"/>
</dbReference>
<dbReference type="STRING" id="1802559.A2372_00935"/>
<evidence type="ECO:0000256" key="1">
    <source>
        <dbReference type="SAM" id="Phobius"/>
    </source>
</evidence>
<comment type="caution">
    <text evidence="2">The sequence shown here is derived from an EMBL/GenBank/DDBJ whole genome shotgun (WGS) entry which is preliminary data.</text>
</comment>
<keyword evidence="1" id="KW-0812">Transmembrane</keyword>
<keyword evidence="1" id="KW-1133">Transmembrane helix</keyword>
<protein>
    <submittedName>
        <fullName evidence="2">Uncharacterized protein</fullName>
    </submittedName>
</protein>
<feature type="transmembrane region" description="Helical" evidence="1">
    <location>
        <begin position="12"/>
        <end position="29"/>
    </location>
</feature>